<dbReference type="InterPro" id="IPR047817">
    <property type="entry name" value="ABC2_TM_bact-type"/>
</dbReference>
<evidence type="ECO:0000256" key="4">
    <source>
        <dbReference type="ARBA" id="ARBA00023136"/>
    </source>
</evidence>
<keyword evidence="2 6" id="KW-0812">Transmembrane</keyword>
<feature type="transmembrane region" description="Helical" evidence="6">
    <location>
        <begin position="104"/>
        <end position="125"/>
    </location>
</feature>
<name>A0A5M4FAV6_9ACTN</name>
<dbReference type="OrthoDB" id="3217868at2"/>
<reference evidence="8" key="1">
    <citation type="submission" date="2019-09" db="EMBL/GenBank/DDBJ databases">
        <authorList>
            <person name="Li J."/>
        </authorList>
    </citation>
    <scope>NUCLEOTIDE SEQUENCE [LARGE SCALE GENOMIC DNA]</scope>
    <source>
        <strain evidence="8">JCM 14732</strain>
    </source>
</reference>
<dbReference type="Proteomes" id="UP000380867">
    <property type="component" value="Unassembled WGS sequence"/>
</dbReference>
<dbReference type="GO" id="GO:0046677">
    <property type="term" value="P:response to antibiotic"/>
    <property type="evidence" value="ECO:0007669"/>
    <property type="project" value="UniProtKB-KW"/>
</dbReference>
<dbReference type="AlphaFoldDB" id="A0A5M4FAV6"/>
<keyword evidence="9" id="KW-1185">Reference proteome</keyword>
<evidence type="ECO:0000256" key="6">
    <source>
        <dbReference type="RuleBase" id="RU361157"/>
    </source>
</evidence>
<comment type="similarity">
    <text evidence="6">Belongs to the ABC-2 integral membrane protein family.</text>
</comment>
<dbReference type="EMBL" id="SDPQ02000003">
    <property type="protein sequence ID" value="KAA1395471.1"/>
    <property type="molecule type" value="Genomic_DNA"/>
</dbReference>
<evidence type="ECO:0000256" key="5">
    <source>
        <dbReference type="ARBA" id="ARBA00023251"/>
    </source>
</evidence>
<evidence type="ECO:0000256" key="3">
    <source>
        <dbReference type="ARBA" id="ARBA00022989"/>
    </source>
</evidence>
<dbReference type="RefSeq" id="WP_149690136.1">
    <property type="nucleotide sequence ID" value="NZ_SDPQ02000003.1"/>
</dbReference>
<organism evidence="8 9">
    <name type="scientific">Aeromicrobium ginsengisoli</name>
    <dbReference type="NCBI Taxonomy" id="363867"/>
    <lineage>
        <taxon>Bacteria</taxon>
        <taxon>Bacillati</taxon>
        <taxon>Actinomycetota</taxon>
        <taxon>Actinomycetes</taxon>
        <taxon>Propionibacteriales</taxon>
        <taxon>Nocardioidaceae</taxon>
        <taxon>Aeromicrobium</taxon>
    </lineage>
</organism>
<comment type="subcellular location">
    <subcellularLocation>
        <location evidence="6">Cell membrane</location>
        <topology evidence="6">Multi-pass membrane protein</topology>
    </subcellularLocation>
    <subcellularLocation>
        <location evidence="1">Membrane</location>
        <topology evidence="1">Multi-pass membrane protein</topology>
    </subcellularLocation>
</comment>
<proteinExistence type="inferred from homology"/>
<evidence type="ECO:0000259" key="7">
    <source>
        <dbReference type="PROSITE" id="PS51012"/>
    </source>
</evidence>
<feature type="transmembrane region" description="Helical" evidence="6">
    <location>
        <begin position="60"/>
        <end position="83"/>
    </location>
</feature>
<keyword evidence="6" id="KW-1003">Cell membrane</keyword>
<dbReference type="InterPro" id="IPR013525">
    <property type="entry name" value="ABC2_TM"/>
</dbReference>
<dbReference type="PROSITE" id="PS51012">
    <property type="entry name" value="ABC_TM2"/>
    <property type="match status" value="1"/>
</dbReference>
<dbReference type="PANTHER" id="PTHR43027:SF2">
    <property type="entry name" value="TRANSPORT PERMEASE PROTEIN"/>
    <property type="match status" value="1"/>
</dbReference>
<dbReference type="Pfam" id="PF01061">
    <property type="entry name" value="ABC2_membrane"/>
    <property type="match status" value="1"/>
</dbReference>
<keyword evidence="3 6" id="KW-1133">Transmembrane helix</keyword>
<feature type="transmembrane region" description="Helical" evidence="6">
    <location>
        <begin position="223"/>
        <end position="244"/>
    </location>
</feature>
<gene>
    <name evidence="8" type="ORF">ESP70_015045</name>
</gene>
<feature type="transmembrane region" description="Helical" evidence="6">
    <location>
        <begin position="137"/>
        <end position="158"/>
    </location>
</feature>
<dbReference type="InterPro" id="IPR000412">
    <property type="entry name" value="ABC_2_transport"/>
</dbReference>
<keyword evidence="5" id="KW-0046">Antibiotic resistance</keyword>
<keyword evidence="4 6" id="KW-0472">Membrane</keyword>
<feature type="transmembrane region" description="Helical" evidence="6">
    <location>
        <begin position="21"/>
        <end position="40"/>
    </location>
</feature>
<evidence type="ECO:0000256" key="2">
    <source>
        <dbReference type="ARBA" id="ARBA00022692"/>
    </source>
</evidence>
<dbReference type="PIRSF" id="PIRSF006648">
    <property type="entry name" value="DrrB"/>
    <property type="match status" value="1"/>
</dbReference>
<dbReference type="GO" id="GO:0140359">
    <property type="term" value="F:ABC-type transporter activity"/>
    <property type="evidence" value="ECO:0007669"/>
    <property type="project" value="InterPro"/>
</dbReference>
<dbReference type="PANTHER" id="PTHR43027">
    <property type="entry name" value="DOXORUBICIN RESISTANCE ABC TRANSPORTER PERMEASE PROTEIN DRRC-RELATED"/>
    <property type="match status" value="1"/>
</dbReference>
<dbReference type="GO" id="GO:0043190">
    <property type="term" value="C:ATP-binding cassette (ABC) transporter complex"/>
    <property type="evidence" value="ECO:0007669"/>
    <property type="project" value="InterPro"/>
</dbReference>
<comment type="caution">
    <text evidence="8">The sequence shown here is derived from an EMBL/GenBank/DDBJ whole genome shotgun (WGS) entry which is preliminary data.</text>
</comment>
<keyword evidence="6" id="KW-0813">Transport</keyword>
<feature type="domain" description="ABC transmembrane type-2" evidence="7">
    <location>
        <begin position="21"/>
        <end position="247"/>
    </location>
</feature>
<protein>
    <recommendedName>
        <fullName evidence="6">Transport permease protein</fullName>
    </recommendedName>
</protein>
<accession>A0A5M4FAV6</accession>
<evidence type="ECO:0000313" key="9">
    <source>
        <dbReference type="Proteomes" id="UP000380867"/>
    </source>
</evidence>
<evidence type="ECO:0000256" key="1">
    <source>
        <dbReference type="ARBA" id="ARBA00004141"/>
    </source>
</evidence>
<feature type="transmembrane region" description="Helical" evidence="6">
    <location>
        <begin position="170"/>
        <end position="189"/>
    </location>
</feature>
<evidence type="ECO:0000313" key="8">
    <source>
        <dbReference type="EMBL" id="KAA1395471.1"/>
    </source>
</evidence>
<sequence>MSSPARTILRTESKLFLREPGAMFWIMAFPTLLVVILGSIPSFRDPSKGLDGARVIDLYVPISILLSAIMASIQSMPGVMAGYREQRVLRRVATTPARPFDLLAAQYVLHGAAVVVSAVLVLLVGRIAFDVKSPGSAGAYVLVLTLALAACLAIGGVIGGVAPTARISTAIGTLVFFPMMFTAGLWAPVQTMPHGLRTVVELTPGGAAARGLDQAALGHWPSAHFVLVLVVWALVAAGAAARYFRWE</sequence>
<dbReference type="InterPro" id="IPR052902">
    <property type="entry name" value="ABC-2_transporter"/>
</dbReference>